<organism evidence="3 5">
    <name type="scientific">Aureimonas ureilytica</name>
    <dbReference type="NCBI Taxonomy" id="401562"/>
    <lineage>
        <taxon>Bacteria</taxon>
        <taxon>Pseudomonadati</taxon>
        <taxon>Pseudomonadota</taxon>
        <taxon>Alphaproteobacteria</taxon>
        <taxon>Hyphomicrobiales</taxon>
        <taxon>Aurantimonadaceae</taxon>
        <taxon>Aureimonas</taxon>
    </lineage>
</organism>
<name>A0A175R9V2_9HYPH</name>
<feature type="transmembrane region" description="Helical" evidence="1">
    <location>
        <begin position="413"/>
        <end position="446"/>
    </location>
</feature>
<evidence type="ECO:0000313" key="5">
    <source>
        <dbReference type="Proteomes" id="UP000078272"/>
    </source>
</evidence>
<dbReference type="STRING" id="401562.NS365_18835"/>
<dbReference type="Pfam" id="PF01970">
    <property type="entry name" value="TctA"/>
    <property type="match status" value="1"/>
</dbReference>
<keyword evidence="6" id="KW-1185">Reference proteome</keyword>
<accession>A0A175R9V2</accession>
<dbReference type="PANTHER" id="PTHR35342:SF5">
    <property type="entry name" value="TRICARBOXYLIC TRANSPORT PROTEIN"/>
    <property type="match status" value="1"/>
</dbReference>
<dbReference type="AlphaFoldDB" id="A0A175R9V2"/>
<evidence type="ECO:0000313" key="4">
    <source>
        <dbReference type="EMBL" id="KTR03239.1"/>
    </source>
</evidence>
<reference evidence="5 6" key="1">
    <citation type="journal article" date="2016" name="Front. Microbiol.">
        <title>Genomic Resource of Rice Seed Associated Bacteria.</title>
        <authorList>
            <person name="Midha S."/>
            <person name="Bansal K."/>
            <person name="Sharma S."/>
            <person name="Kumar N."/>
            <person name="Patil P.P."/>
            <person name="Chaudhry V."/>
            <person name="Patil P.B."/>
        </authorList>
    </citation>
    <scope>NUCLEOTIDE SEQUENCE [LARGE SCALE GENOMIC DNA]</scope>
    <source>
        <strain evidence="3 5">NS226</strain>
        <strain evidence="4 6">NS365</strain>
    </source>
</reference>
<dbReference type="PANTHER" id="PTHR35342">
    <property type="entry name" value="TRICARBOXYLIC TRANSPORT PROTEIN"/>
    <property type="match status" value="1"/>
</dbReference>
<dbReference type="RefSeq" id="WP_058601837.1">
    <property type="nucleotide sequence ID" value="NZ_LDPZ01000022.1"/>
</dbReference>
<feature type="transmembrane region" description="Helical" evidence="1">
    <location>
        <begin position="109"/>
        <end position="132"/>
    </location>
</feature>
<feature type="transmembrane region" description="Helical" evidence="1">
    <location>
        <begin position="144"/>
        <end position="162"/>
    </location>
</feature>
<dbReference type="eggNOG" id="COG3333">
    <property type="taxonomic scope" value="Bacteria"/>
</dbReference>
<evidence type="ECO:0000313" key="6">
    <source>
        <dbReference type="Proteomes" id="UP000078529"/>
    </source>
</evidence>
<feature type="transmembrane region" description="Helical" evidence="1">
    <location>
        <begin position="200"/>
        <end position="220"/>
    </location>
</feature>
<dbReference type="EMBL" id="LDQA01000056">
    <property type="protein sequence ID" value="KTR03239.1"/>
    <property type="molecule type" value="Genomic_DNA"/>
</dbReference>
<comment type="caution">
    <text evidence="3">The sequence shown here is derived from an EMBL/GenBank/DDBJ whole genome shotgun (WGS) entry which is preliminary data.</text>
</comment>
<feature type="transmembrane region" description="Helical" evidence="1">
    <location>
        <begin position="467"/>
        <end position="489"/>
    </location>
</feature>
<feature type="transmembrane region" description="Helical" evidence="1">
    <location>
        <begin position="315"/>
        <end position="341"/>
    </location>
</feature>
<feature type="transmembrane region" description="Helical" evidence="1">
    <location>
        <begin position="169"/>
        <end position="188"/>
    </location>
</feature>
<dbReference type="InterPro" id="IPR002823">
    <property type="entry name" value="DUF112_TM"/>
</dbReference>
<dbReference type="OrthoDB" id="9806425at2"/>
<feature type="transmembrane region" description="Helical" evidence="1">
    <location>
        <begin position="386"/>
        <end position="407"/>
    </location>
</feature>
<dbReference type="PATRIC" id="fig|401562.3.peg.1745"/>
<keyword evidence="1" id="KW-0472">Membrane</keyword>
<dbReference type="EMBL" id="LDPZ01000022">
    <property type="protein sequence ID" value="KTQ95414.1"/>
    <property type="molecule type" value="Genomic_DNA"/>
</dbReference>
<proteinExistence type="predicted"/>
<dbReference type="Proteomes" id="UP000078272">
    <property type="component" value="Unassembled WGS sequence"/>
</dbReference>
<feature type="transmembrane region" description="Helical" evidence="1">
    <location>
        <begin position="45"/>
        <end position="69"/>
    </location>
</feature>
<keyword evidence="1" id="KW-0812">Transmembrane</keyword>
<feature type="transmembrane region" description="Helical" evidence="1">
    <location>
        <begin position="353"/>
        <end position="374"/>
    </location>
</feature>
<protein>
    <recommendedName>
        <fullName evidence="2">DUF112 domain-containing protein</fullName>
    </recommendedName>
</protein>
<evidence type="ECO:0000256" key="1">
    <source>
        <dbReference type="SAM" id="Phobius"/>
    </source>
</evidence>
<keyword evidence="1" id="KW-1133">Transmembrane helix</keyword>
<evidence type="ECO:0000313" key="3">
    <source>
        <dbReference type="EMBL" id="KTQ95414.1"/>
    </source>
</evidence>
<gene>
    <name evidence="3" type="ORF">NS226_11125</name>
    <name evidence="4" type="ORF">NS365_18835</name>
</gene>
<dbReference type="Proteomes" id="UP000078529">
    <property type="component" value="Unassembled WGS sequence"/>
</dbReference>
<sequence>MELLSNLALGFETAFTVTNIFWCFIGVLLGTLVGVLPGIGPTATIAMLLPITFTFSPVTALIMLSGIYYGAQYGGSTTAILINLPGESSSAVTAIDGYQMARKGHAGKALATAALGSFFAGSVATLLLAVAAPPLSRVALQFGAPEYFALIVLGLLVSISLAHGSVIKALAMIFLGLLLGTVGQDIYTGTPRFTLGQLELYQGINFVSIAVGVFGVAEIFRNLENETTREVGVKKVSGLWLTKDDFKRIAAPVVRGTVLGSILGVLPGGGHVLSSFASYSLEKNLAKNKSEFGHGAIQGVAGPESANNAAAQTSFIPLLTLGIPAHPVMALIVGAFILQGITPGPNVINTQPALFWGIIASMWIGNVLLVILNLPLIGLWVKMLTIPYRVLFPAIVLFAAIGCYSINNNPFDVYAIGVFGLLGYVLIRLGCEPAPLLLGFVLGPLLEEHLRRAMIISRGNAMVFLERPISATLLALGLAAVIVALLPSIRAKRKEVFVEDD</sequence>
<feature type="domain" description="DUF112" evidence="2">
    <location>
        <begin position="20"/>
        <end position="438"/>
    </location>
</feature>
<feature type="transmembrane region" description="Helical" evidence="1">
    <location>
        <begin position="20"/>
        <end position="39"/>
    </location>
</feature>
<evidence type="ECO:0000259" key="2">
    <source>
        <dbReference type="Pfam" id="PF01970"/>
    </source>
</evidence>